<evidence type="ECO:0000313" key="3">
    <source>
        <dbReference type="Proteomes" id="UP000294963"/>
    </source>
</evidence>
<comment type="caution">
    <text evidence="2">The sequence shown here is derived from an EMBL/GenBank/DDBJ whole genome shotgun (WGS) entry which is preliminary data.</text>
</comment>
<protein>
    <recommendedName>
        <fullName evidence="4">DUF3298 domain-containing protein</fullName>
    </recommendedName>
</protein>
<keyword evidence="3" id="KW-1185">Reference proteome</keyword>
<feature type="signal peptide" evidence="1">
    <location>
        <begin position="1"/>
        <end position="23"/>
    </location>
</feature>
<dbReference type="AlphaFoldDB" id="A0A4V6NJG2"/>
<proteinExistence type="predicted"/>
<accession>A0A4V6NJG2</accession>
<evidence type="ECO:0000313" key="2">
    <source>
        <dbReference type="EMBL" id="TCM70808.1"/>
    </source>
</evidence>
<sequence>MKNSPILSCIFLSVIFCPMALKAAELKFDTVPVRAKHADFFSGTMPRLQGAGFNALNRMIQKDLYAQFDQDVARIVLDSRKIYQDPQYLSFEVFREASGGTMSYKAMYYSIDLKQKKLLHLQPYLDQHQLSSQHIQQALADYVTPCLSDAPPDYCEDMALQSLLHSATLDPDFFNINNSNSFYLKKGILGLNFASTKYTYAFEYDLKSQRIL</sequence>
<dbReference type="Proteomes" id="UP000294963">
    <property type="component" value="Unassembled WGS sequence"/>
</dbReference>
<dbReference type="EMBL" id="SLVJ01000001">
    <property type="protein sequence ID" value="TCM70808.1"/>
    <property type="molecule type" value="Genomic_DNA"/>
</dbReference>
<dbReference type="OrthoDB" id="6712851at2"/>
<evidence type="ECO:0008006" key="4">
    <source>
        <dbReference type="Google" id="ProtNLM"/>
    </source>
</evidence>
<keyword evidence="1" id="KW-0732">Signal</keyword>
<evidence type="ECO:0000256" key="1">
    <source>
        <dbReference type="SAM" id="SignalP"/>
    </source>
</evidence>
<organism evidence="2 3">
    <name type="scientific">Acinetobacter calcoaceticus</name>
    <dbReference type="NCBI Taxonomy" id="471"/>
    <lineage>
        <taxon>Bacteria</taxon>
        <taxon>Pseudomonadati</taxon>
        <taxon>Pseudomonadota</taxon>
        <taxon>Gammaproteobacteria</taxon>
        <taxon>Moraxellales</taxon>
        <taxon>Moraxellaceae</taxon>
        <taxon>Acinetobacter</taxon>
        <taxon>Acinetobacter calcoaceticus/baumannii complex</taxon>
    </lineage>
</organism>
<reference evidence="2 3" key="1">
    <citation type="submission" date="2019-03" db="EMBL/GenBank/DDBJ databases">
        <title>Genomic analyses of the natural microbiome of Caenorhabditis elegans.</title>
        <authorList>
            <person name="Samuel B."/>
        </authorList>
    </citation>
    <scope>NUCLEOTIDE SEQUENCE [LARGE SCALE GENOMIC DNA]</scope>
    <source>
        <strain evidence="2 3">JUb89</strain>
    </source>
</reference>
<gene>
    <name evidence="2" type="ORF">EC844_10181</name>
</gene>
<feature type="chain" id="PRO_5020385572" description="DUF3298 domain-containing protein" evidence="1">
    <location>
        <begin position="24"/>
        <end position="212"/>
    </location>
</feature>
<name>A0A4V6NJG2_ACICA</name>